<sequence length="376" mass="40707">MSVVNVVKGNPKVFMGFKSRIGVFRVHPRARVRVRLPSSSQGRSFFVSASASSSSESEELYDDGLESTSDVRFDLLKEDGSRPSPASIASASSRVSTPLIVDDAFLARVFYAELEKLFETSKHAGEAAALRRLNAFFPLFKENAQIEQAIQRSVQAMDDPTAQNARRAAAAAADAAAQLALDETAVALCDALQQSAALPPSQDAWDEAHQLLGVANDATKLRREVQHNLAAGMRNDAPDAAVEARQHWRSVEVALGYASSCAIHASLDVDVDDGDEASSIEEVNVEDVELLEGEEGEEEELVDVYAIWIQAALAHVAASYGRVRLSDPVPSANDGLTNVVAPLEECTSWLPSNSTTFTTWLQRDATNLKDIFEDED</sequence>
<proteinExistence type="predicted"/>
<name>A0A830I5G6_9CHLO</name>
<dbReference type="AlphaFoldDB" id="A0A830I5G6"/>
<keyword evidence="2" id="KW-1185">Reference proteome</keyword>
<dbReference type="Proteomes" id="UP000660262">
    <property type="component" value="Unassembled WGS sequence"/>
</dbReference>
<reference evidence="1" key="1">
    <citation type="submission" date="2020-10" db="EMBL/GenBank/DDBJ databases">
        <title>Unveiling of a novel bifunctional photoreceptor, Dualchrome1, isolated from a cosmopolitan green alga.</title>
        <authorList>
            <person name="Suzuki S."/>
            <person name="Kawachi M."/>
        </authorList>
    </citation>
    <scope>NUCLEOTIDE SEQUENCE</scope>
    <source>
        <strain evidence="1">NIES 2893</strain>
    </source>
</reference>
<comment type="caution">
    <text evidence="1">The sequence shown here is derived from an EMBL/GenBank/DDBJ whole genome shotgun (WGS) entry which is preliminary data.</text>
</comment>
<evidence type="ECO:0000313" key="2">
    <source>
        <dbReference type="Proteomes" id="UP000660262"/>
    </source>
</evidence>
<dbReference type="EMBL" id="BNJQ01000040">
    <property type="protein sequence ID" value="GHP12327.1"/>
    <property type="molecule type" value="Genomic_DNA"/>
</dbReference>
<gene>
    <name evidence="1" type="ORF">PPROV_001105500</name>
</gene>
<organism evidence="1 2">
    <name type="scientific">Pycnococcus provasolii</name>
    <dbReference type="NCBI Taxonomy" id="41880"/>
    <lineage>
        <taxon>Eukaryota</taxon>
        <taxon>Viridiplantae</taxon>
        <taxon>Chlorophyta</taxon>
        <taxon>Pseudoscourfieldiophyceae</taxon>
        <taxon>Pseudoscourfieldiales</taxon>
        <taxon>Pycnococcaceae</taxon>
        <taxon>Pycnococcus</taxon>
    </lineage>
</organism>
<accession>A0A830I5G6</accession>
<protein>
    <submittedName>
        <fullName evidence="1">Uncharacterized protein</fullName>
    </submittedName>
</protein>
<evidence type="ECO:0000313" key="1">
    <source>
        <dbReference type="EMBL" id="GHP12327.1"/>
    </source>
</evidence>